<keyword evidence="3" id="KW-1185">Reference proteome</keyword>
<dbReference type="AlphaFoldDB" id="A8ZYN8"/>
<dbReference type="SUPFAM" id="SSF55785">
    <property type="entry name" value="PYP-like sensor domain (PAS domain)"/>
    <property type="match status" value="1"/>
</dbReference>
<dbReference type="RefSeq" id="WP_012174760.1">
    <property type="nucleotide sequence ID" value="NC_009943.1"/>
</dbReference>
<dbReference type="eggNOG" id="COG3829">
    <property type="taxonomic scope" value="Bacteria"/>
</dbReference>
<protein>
    <submittedName>
        <fullName evidence="2">PAS sensor protein</fullName>
    </submittedName>
</protein>
<feature type="transmembrane region" description="Helical" evidence="1">
    <location>
        <begin position="91"/>
        <end position="108"/>
    </location>
</feature>
<keyword evidence="1" id="KW-0812">Transmembrane</keyword>
<reference evidence="2 3" key="1">
    <citation type="submission" date="2007-10" db="EMBL/GenBank/DDBJ databases">
        <title>Complete sequence of Desulfococcus oleovorans Hxd3.</title>
        <authorList>
            <consortium name="US DOE Joint Genome Institute"/>
            <person name="Copeland A."/>
            <person name="Lucas S."/>
            <person name="Lapidus A."/>
            <person name="Barry K."/>
            <person name="Glavina del Rio T."/>
            <person name="Dalin E."/>
            <person name="Tice H."/>
            <person name="Pitluck S."/>
            <person name="Kiss H."/>
            <person name="Brettin T."/>
            <person name="Bruce D."/>
            <person name="Detter J.C."/>
            <person name="Han C."/>
            <person name="Schmutz J."/>
            <person name="Larimer F."/>
            <person name="Land M."/>
            <person name="Hauser L."/>
            <person name="Kyrpides N."/>
            <person name="Kim E."/>
            <person name="Wawrik B."/>
            <person name="Richardson P."/>
        </authorList>
    </citation>
    <scope>NUCLEOTIDE SEQUENCE [LARGE SCALE GENOMIC DNA]</scope>
    <source>
        <strain evidence="3">DSM 6200 / JCM 39069 / Hxd3</strain>
    </source>
</reference>
<dbReference type="InterPro" id="IPR000014">
    <property type="entry name" value="PAS"/>
</dbReference>
<dbReference type="HOGENOM" id="CLU_846578_0_0_7"/>
<dbReference type="NCBIfam" id="TIGR00229">
    <property type="entry name" value="sensory_box"/>
    <property type="match status" value="1"/>
</dbReference>
<gene>
    <name evidence="2" type="ordered locus">Dole_1339</name>
</gene>
<evidence type="ECO:0000313" key="3">
    <source>
        <dbReference type="Proteomes" id="UP000008561"/>
    </source>
</evidence>
<dbReference type="KEGG" id="dol:Dole_1339"/>
<feature type="transmembrane region" description="Helical" evidence="1">
    <location>
        <begin position="38"/>
        <end position="56"/>
    </location>
</feature>
<feature type="transmembrane region" description="Helical" evidence="1">
    <location>
        <begin position="12"/>
        <end position="32"/>
    </location>
</feature>
<sequence length="328" mass="36588">MIGSLVEIPGGLKFAVMAMLLAAAGMLTYYYHHVLGTGTFFTHFYYLPIVLGAIWWKRRGLAVVLLLSAMLVASDHLFGFKESAANDTLRIGMFLLVAVVSVLLSEGLEKARQTAVENRLWYETIFQNTGTATAILSRGAVILLANTQFANLADCSIPQLEEGKSLFDFIPKRHREDTKAYYRGTRDKTAHTPGHLDIHFQRGNGDIKQVRITFSLIPDTANVVATLTDLTELKTAMKEQKRLEAQLAETLAKVLSGYLPICSRCKKIREDSGQWREVESYIHARTAADFTHTICPDCARLLYPEIVAQMSGTEKKQLLGNDPDKPHK</sequence>
<name>A8ZYN8_DESOH</name>
<organism evidence="2 3">
    <name type="scientific">Desulfosudis oleivorans (strain DSM 6200 / JCM 39069 / Hxd3)</name>
    <name type="common">Desulfococcus oleovorans</name>
    <dbReference type="NCBI Taxonomy" id="96561"/>
    <lineage>
        <taxon>Bacteria</taxon>
        <taxon>Pseudomonadati</taxon>
        <taxon>Thermodesulfobacteriota</taxon>
        <taxon>Desulfobacteria</taxon>
        <taxon>Desulfobacterales</taxon>
        <taxon>Desulfosudaceae</taxon>
        <taxon>Desulfosudis</taxon>
    </lineage>
</organism>
<keyword evidence="1" id="KW-1133">Transmembrane helix</keyword>
<dbReference type="EMBL" id="CP000859">
    <property type="protein sequence ID" value="ABW67143.1"/>
    <property type="molecule type" value="Genomic_DNA"/>
</dbReference>
<dbReference type="Gene3D" id="3.30.450.20">
    <property type="entry name" value="PAS domain"/>
    <property type="match status" value="1"/>
</dbReference>
<dbReference type="InterPro" id="IPR035965">
    <property type="entry name" value="PAS-like_dom_sf"/>
</dbReference>
<dbReference type="STRING" id="96561.Dole_1339"/>
<evidence type="ECO:0000256" key="1">
    <source>
        <dbReference type="SAM" id="Phobius"/>
    </source>
</evidence>
<dbReference type="OrthoDB" id="5422786at2"/>
<proteinExistence type="predicted"/>
<feature type="transmembrane region" description="Helical" evidence="1">
    <location>
        <begin position="61"/>
        <end position="79"/>
    </location>
</feature>
<accession>A8ZYN8</accession>
<keyword evidence="1" id="KW-0472">Membrane</keyword>
<dbReference type="Proteomes" id="UP000008561">
    <property type="component" value="Chromosome"/>
</dbReference>
<dbReference type="eggNOG" id="COG2202">
    <property type="taxonomic scope" value="Bacteria"/>
</dbReference>
<evidence type="ECO:0000313" key="2">
    <source>
        <dbReference type="EMBL" id="ABW67143.1"/>
    </source>
</evidence>